<dbReference type="Proteomes" id="UP000681722">
    <property type="component" value="Unassembled WGS sequence"/>
</dbReference>
<protein>
    <submittedName>
        <fullName evidence="2">Uncharacterized protein</fullName>
    </submittedName>
</protein>
<evidence type="ECO:0000313" key="4">
    <source>
        <dbReference type="Proteomes" id="UP000663829"/>
    </source>
</evidence>
<feature type="region of interest" description="Disordered" evidence="1">
    <location>
        <begin position="263"/>
        <end position="282"/>
    </location>
</feature>
<gene>
    <name evidence="2" type="ORF">GPM918_LOCUS9378</name>
    <name evidence="3" type="ORF">SRO942_LOCUS9379</name>
</gene>
<name>A0A814AR47_9BILA</name>
<organism evidence="2 4">
    <name type="scientific">Didymodactylos carnosus</name>
    <dbReference type="NCBI Taxonomy" id="1234261"/>
    <lineage>
        <taxon>Eukaryota</taxon>
        <taxon>Metazoa</taxon>
        <taxon>Spiralia</taxon>
        <taxon>Gnathifera</taxon>
        <taxon>Rotifera</taxon>
        <taxon>Eurotatoria</taxon>
        <taxon>Bdelloidea</taxon>
        <taxon>Philodinida</taxon>
        <taxon>Philodinidae</taxon>
        <taxon>Didymodactylos</taxon>
    </lineage>
</organism>
<evidence type="ECO:0000256" key="1">
    <source>
        <dbReference type="SAM" id="MobiDB-lite"/>
    </source>
</evidence>
<sequence length="1295" mass="140867">MPNRSAAPQELQIQHTCTDDDTDSKSLLSTIVVSDDETKDVNSNDVQATLSSTIEDKCKDDLSIQGKDENTIQSVDVTKVTKLNDTHSSIEVKTTCQSETDKETVKDSLETVVQNDDVKEVLAKTTEEPDIVATVTVPQEPQIQHTCTDDDTDSKSLLSTIVVCDDETKDVNSNDVQATLSSTIEDKCKDDLSIQGKDENTIQSVDVTKVTKLNDTHSSIEVKTTCQSETDKETVKDSLETAVQNDDVKEVLAKTTEEPEIAATVPASEEPQIQHTCTDDDTDSKSLLSTIIVPHDETKDVNSNDVQATLTSTIEDKCKDDLSIQGKDENTIQSVDVTKVTKLNDTHSSIEVKTTCQSETDKETVKDSLETVVQNDDVKEVLAKTTEEPDIVATVPASQEPQIQHTCTDDATDSKSVISTIIVPHDETKDVNSNDVQATLSSTIEDKCKDDLSIQGKDENTIQSVDVTKVTKLNDTHSSIEVKTTCQSETDKETVKDSLETVVQNDDVKEVLAKTTEEPDIAATVPASEEPQIQHTCTDDDTDSKSLLSTIIVPHDETKDVNSNDVQATLTSTIEDKCKDDLSIQGKDENTIQSVDVTKVTKLNDTHSSIEVKTTCQSEADKETVKDSLETVVQNDDVKEVLAKTTEEPDIVATVTASQEPQIQHTCTDDATDSKSVISTIIVPHDETKDVNSNDVQATLSSTIEDKCKKQLSTRGKDENTIQSIDVTKVTKLNDTHSSIKVKTTCQSQKDKETVKDSLKTVIQHDDVKRVLGKPTKAPKNVPRTAVAKEVRIRHTCRDDKTDSKSVLSTIVVSADQTKAVTSSAIKATLSSTIKAKCKSQLSARAKDQNTIKSVAVTKVTKLNGTHSSIEVKTTCQSEKDKDTVKDALQTAVQHADIKRVLAKPTKAPKSVPRAAAPKEVRIRHTCRDDKTDSKSVLSTIVVSADQTKAVTSSAIKATLSSTIKAKCKNQLSARAKDQNTIKSVDVTKVTKLNRTHSSIEVKTTCQSEKDKDTVKDALQTAVQHADIKRVLAKPTKAPKSVPRAAAPKEVRIRHTCSDDKTDSKSVLSTIVVSDDQTKDVTSSAVKATLSSTIKAKCKSQLSARAKDQNTIKSVDVTKVTKLNRTHSSIEVKTTCQSEKDKDTVKDALQTAVQHADIKRVLAKPTKAPKNVPRTAAPGEVQIRHTCRDDKTDSKSVLSTIVVSDDQTKDVTSSAIKATLSSTIKDKCKSQLSARAKDQNTIKSVDVTKVTKLNGTHSSIEVKTTCQSEKDKDTVKDALQTAVQHADVSSRFHIG</sequence>
<evidence type="ECO:0000313" key="3">
    <source>
        <dbReference type="EMBL" id="CAF3695887.1"/>
    </source>
</evidence>
<evidence type="ECO:0000313" key="2">
    <source>
        <dbReference type="EMBL" id="CAF0915630.1"/>
    </source>
</evidence>
<accession>A0A814AR47</accession>
<reference evidence="2" key="1">
    <citation type="submission" date="2021-02" db="EMBL/GenBank/DDBJ databases">
        <authorList>
            <person name="Nowell W R."/>
        </authorList>
    </citation>
    <scope>NUCLEOTIDE SEQUENCE</scope>
</reference>
<proteinExistence type="predicted"/>
<comment type="caution">
    <text evidence="2">The sequence shown here is derived from an EMBL/GenBank/DDBJ whole genome shotgun (WGS) entry which is preliminary data.</text>
</comment>
<feature type="region of interest" description="Disordered" evidence="1">
    <location>
        <begin position="1"/>
        <end position="22"/>
    </location>
</feature>
<keyword evidence="4" id="KW-1185">Reference proteome</keyword>
<dbReference type="EMBL" id="CAJOBC010001738">
    <property type="protein sequence ID" value="CAF3695887.1"/>
    <property type="molecule type" value="Genomic_DNA"/>
</dbReference>
<dbReference type="EMBL" id="CAJNOQ010001738">
    <property type="protein sequence ID" value="CAF0915630.1"/>
    <property type="molecule type" value="Genomic_DNA"/>
</dbReference>
<dbReference type="Proteomes" id="UP000663829">
    <property type="component" value="Unassembled WGS sequence"/>
</dbReference>